<accession>A0AAN5R601</accession>
<reference evidence="1" key="2">
    <citation type="submission" date="2020-11" db="EMBL/GenBank/DDBJ databases">
        <authorList>
            <consortium name="NCBI Pathogen Detection Project"/>
        </authorList>
    </citation>
    <scope>NUCLEOTIDE SEQUENCE</scope>
    <source>
        <strain evidence="1">D3612</strain>
    </source>
</reference>
<dbReference type="AlphaFoldDB" id="A0AAN5R601"/>
<reference evidence="1" key="1">
    <citation type="journal article" date="2018" name="Genome Biol.">
        <title>SKESA: strategic k-mer extension for scrupulous assemblies.</title>
        <authorList>
            <person name="Souvorov A."/>
            <person name="Agarwala R."/>
            <person name="Lipman D.J."/>
        </authorList>
    </citation>
    <scope>NUCLEOTIDE SEQUENCE</scope>
    <source>
        <strain evidence="1">D3612</strain>
    </source>
</reference>
<proteinExistence type="predicted"/>
<comment type="caution">
    <text evidence="1">The sequence shown here is derived from an EMBL/GenBank/DDBJ whole genome shotgun (WGS) entry which is preliminary data.</text>
</comment>
<gene>
    <name evidence="1" type="ORF">I8Y58_002490</name>
</gene>
<sequence length="70" mass="8176">MENKNPILNLIDQLKTSVLNLVELNQTNQSINHQQVNTILHKNCLVSQKNIIEKLENELQKRNLKCLEIE</sequence>
<dbReference type="Proteomes" id="UP000861567">
    <property type="component" value="Unassembled WGS sequence"/>
</dbReference>
<protein>
    <submittedName>
        <fullName evidence="1">Uncharacterized protein</fullName>
    </submittedName>
</protein>
<name>A0AAN5R601_LEGPN</name>
<evidence type="ECO:0000313" key="1">
    <source>
        <dbReference type="EMBL" id="HAT1597250.1"/>
    </source>
</evidence>
<organism evidence="1 2">
    <name type="scientific">Legionella pneumophila</name>
    <dbReference type="NCBI Taxonomy" id="446"/>
    <lineage>
        <taxon>Bacteria</taxon>
        <taxon>Pseudomonadati</taxon>
        <taxon>Pseudomonadota</taxon>
        <taxon>Gammaproteobacteria</taxon>
        <taxon>Legionellales</taxon>
        <taxon>Legionellaceae</taxon>
        <taxon>Legionella</taxon>
    </lineage>
</organism>
<evidence type="ECO:0000313" key="2">
    <source>
        <dbReference type="Proteomes" id="UP000861567"/>
    </source>
</evidence>
<dbReference type="EMBL" id="DACSEI010000030">
    <property type="protein sequence ID" value="HAT1597250.1"/>
    <property type="molecule type" value="Genomic_DNA"/>
</dbReference>